<dbReference type="EMBL" id="AP029263">
    <property type="protein sequence ID" value="BFF89227.1"/>
    <property type="molecule type" value="Genomic_DNA"/>
</dbReference>
<evidence type="ECO:0000313" key="10">
    <source>
        <dbReference type="Proteomes" id="UP001500889"/>
    </source>
</evidence>
<feature type="transmembrane region" description="Helical" evidence="7">
    <location>
        <begin position="121"/>
        <end position="143"/>
    </location>
</feature>
<evidence type="ECO:0000256" key="4">
    <source>
        <dbReference type="ARBA" id="ARBA00022989"/>
    </source>
</evidence>
<evidence type="ECO:0000256" key="3">
    <source>
        <dbReference type="ARBA" id="ARBA00022692"/>
    </source>
</evidence>
<evidence type="ECO:0000256" key="1">
    <source>
        <dbReference type="ARBA" id="ARBA00004141"/>
    </source>
</evidence>
<gene>
    <name evidence="9" type="ORF">DMAD_08026</name>
</gene>
<dbReference type="GO" id="GO:0016020">
    <property type="term" value="C:membrane"/>
    <property type="evidence" value="ECO:0007669"/>
    <property type="project" value="UniProtKB-SubCell"/>
</dbReference>
<feature type="transmembrane region" description="Helical" evidence="7">
    <location>
        <begin position="196"/>
        <end position="215"/>
    </location>
</feature>
<dbReference type="InterPro" id="IPR011701">
    <property type="entry name" value="MFS"/>
</dbReference>
<feature type="transmembrane region" description="Helical" evidence="7">
    <location>
        <begin position="96"/>
        <end position="115"/>
    </location>
</feature>
<feature type="transmembrane region" description="Helical" evidence="7">
    <location>
        <begin position="464"/>
        <end position="484"/>
    </location>
</feature>
<feature type="transmembrane region" description="Helical" evidence="7">
    <location>
        <begin position="496"/>
        <end position="515"/>
    </location>
</feature>
<feature type="transmembrane region" description="Helical" evidence="7">
    <location>
        <begin position="431"/>
        <end position="457"/>
    </location>
</feature>
<reference evidence="9 10" key="1">
    <citation type="submission" date="2024-02" db="EMBL/GenBank/DDBJ databases">
        <title>A chromosome-level genome assembly of Drosophila madeirensis, a fruit fly species endemic to Madeira island.</title>
        <authorList>
            <person name="Tomihara K."/>
            <person name="Llopart A."/>
            <person name="Yamamoto D."/>
        </authorList>
    </citation>
    <scope>NUCLEOTIDE SEQUENCE [LARGE SCALE GENOMIC DNA]</scope>
    <source>
        <strain evidence="9 10">RF1</strain>
    </source>
</reference>
<feature type="transmembrane region" description="Helical" evidence="7">
    <location>
        <begin position="72"/>
        <end position="89"/>
    </location>
</feature>
<evidence type="ECO:0000256" key="7">
    <source>
        <dbReference type="SAM" id="Phobius"/>
    </source>
</evidence>
<dbReference type="Pfam" id="PF07690">
    <property type="entry name" value="MFS_1"/>
    <property type="match status" value="1"/>
</dbReference>
<feature type="region of interest" description="Disordered" evidence="6">
    <location>
        <begin position="252"/>
        <end position="274"/>
    </location>
</feature>
<feature type="transmembrane region" description="Helical" evidence="7">
    <location>
        <begin position="155"/>
        <end position="176"/>
    </location>
</feature>
<dbReference type="Gene3D" id="1.20.1250.20">
    <property type="entry name" value="MFS general substrate transporter like domains"/>
    <property type="match status" value="1"/>
</dbReference>
<proteinExistence type="predicted"/>
<dbReference type="PANTHER" id="PTHR23511">
    <property type="entry name" value="SYNAPTIC VESICLE GLYCOPROTEIN 2"/>
    <property type="match status" value="1"/>
</dbReference>
<dbReference type="PANTHER" id="PTHR23511:SF36">
    <property type="entry name" value="EG:BACR7A4.13 PROTEIN-RELATED"/>
    <property type="match status" value="1"/>
</dbReference>
<dbReference type="InterPro" id="IPR020846">
    <property type="entry name" value="MFS_dom"/>
</dbReference>
<dbReference type="InterPro" id="IPR036259">
    <property type="entry name" value="MFS_trans_sf"/>
</dbReference>
<keyword evidence="4 7" id="KW-1133">Transmembrane helix</keyword>
<feature type="transmembrane region" description="Helical" evidence="7">
    <location>
        <begin position="29"/>
        <end position="52"/>
    </location>
</feature>
<keyword evidence="10" id="KW-1185">Reference proteome</keyword>
<evidence type="ECO:0000313" key="9">
    <source>
        <dbReference type="EMBL" id="BFF89227.1"/>
    </source>
</evidence>
<dbReference type="SUPFAM" id="SSF103473">
    <property type="entry name" value="MFS general substrate transporter"/>
    <property type="match status" value="1"/>
</dbReference>
<accession>A0AAU9F7G1</accession>
<keyword evidence="3 7" id="KW-0812">Transmembrane</keyword>
<comment type="subcellular location">
    <subcellularLocation>
        <location evidence="1">Membrane</location>
        <topology evidence="1">Multi-pass membrane protein</topology>
    </subcellularLocation>
</comment>
<evidence type="ECO:0000256" key="6">
    <source>
        <dbReference type="SAM" id="MobiDB-lite"/>
    </source>
</evidence>
<dbReference type="PROSITE" id="PS50850">
    <property type="entry name" value="MFS"/>
    <property type="match status" value="1"/>
</dbReference>
<dbReference type="Proteomes" id="UP001500889">
    <property type="component" value="Chromosome O"/>
</dbReference>
<name>A0AAU9F7G1_DROMD</name>
<feature type="domain" description="Major facilitator superfamily (MFS) profile" evidence="8">
    <location>
        <begin position="29"/>
        <end position="518"/>
    </location>
</feature>
<keyword evidence="2" id="KW-0813">Transport</keyword>
<protein>
    <submittedName>
        <fullName evidence="9">Synaptic vesicle glycoprotein 2A</fullName>
    </submittedName>
</protein>
<sequence length="522" mass="58073">MADSKKNSDDAAADFETAIAECGFGLFNILMMCCAAPCLMAMVFSASAMSYVMPTAECDLQLTPFDKGLLNAVTYGGMIMGAIPWGFIADTMGRRVVLIWGGWIDGIFVLCAALCQDSTQLMVFKFLDGLIICGPFAVVVSYLAEFHGKKHRPYVMLFVGLCVSAGATCVPILAYLLLPVHILFSVGKMNFHTWQIFLMVTALPILISGFLHIFLPESPKFLMAQGQYNKALESLQRIYAVNKRKTRDSYPVKHLTDATPDRSNAPDRPPQPTSRWERFTQAKLKFLEGVGQLRPMFSKPYLCISLQVYCLHFCQIMCVSSVRLWLPQIFATMHTFELQGINDTSMCNVLDHNSQVRSMDSESMRQECDLHMDPGIYKDNIIVAVVGVFGFLMIFPLMRIPLVANHILKVFLFVCVFLAGGLYFAKSALVTMIIASVYVTMMGVCATTIISMSVVLFPTLMRTMVLMLIMTFGRLGSVAGNILLPVFMQISCHAPFLWLVALMSIAFIFSVFLKVDVQQPLA</sequence>
<feature type="transmembrane region" description="Helical" evidence="7">
    <location>
        <begin position="407"/>
        <end position="425"/>
    </location>
</feature>
<organism evidence="9 10">
    <name type="scientific">Drosophila madeirensis</name>
    <name type="common">Fruit fly</name>
    <dbReference type="NCBI Taxonomy" id="30013"/>
    <lineage>
        <taxon>Eukaryota</taxon>
        <taxon>Metazoa</taxon>
        <taxon>Ecdysozoa</taxon>
        <taxon>Arthropoda</taxon>
        <taxon>Hexapoda</taxon>
        <taxon>Insecta</taxon>
        <taxon>Pterygota</taxon>
        <taxon>Neoptera</taxon>
        <taxon>Endopterygota</taxon>
        <taxon>Diptera</taxon>
        <taxon>Brachycera</taxon>
        <taxon>Muscomorpha</taxon>
        <taxon>Ephydroidea</taxon>
        <taxon>Drosophilidae</taxon>
        <taxon>Drosophila</taxon>
        <taxon>Sophophora</taxon>
    </lineage>
</organism>
<keyword evidence="5 7" id="KW-0472">Membrane</keyword>
<evidence type="ECO:0000256" key="2">
    <source>
        <dbReference type="ARBA" id="ARBA00022448"/>
    </source>
</evidence>
<evidence type="ECO:0000259" key="8">
    <source>
        <dbReference type="PROSITE" id="PS50850"/>
    </source>
</evidence>
<dbReference type="GO" id="GO:0022857">
    <property type="term" value="F:transmembrane transporter activity"/>
    <property type="evidence" value="ECO:0007669"/>
    <property type="project" value="InterPro"/>
</dbReference>
<feature type="transmembrane region" description="Helical" evidence="7">
    <location>
        <begin position="381"/>
        <end position="400"/>
    </location>
</feature>
<evidence type="ECO:0000256" key="5">
    <source>
        <dbReference type="ARBA" id="ARBA00023136"/>
    </source>
</evidence>
<dbReference type="AlphaFoldDB" id="A0AAU9F7G1"/>